<feature type="region of interest" description="Disordered" evidence="2">
    <location>
        <begin position="596"/>
        <end position="651"/>
    </location>
</feature>
<evidence type="ECO:0000256" key="2">
    <source>
        <dbReference type="SAM" id="MobiDB-lite"/>
    </source>
</evidence>
<organism evidence="5 6">
    <name type="scientific">Nephila pilipes</name>
    <name type="common">Giant wood spider</name>
    <name type="synonym">Nephila maculata</name>
    <dbReference type="NCBI Taxonomy" id="299642"/>
    <lineage>
        <taxon>Eukaryota</taxon>
        <taxon>Metazoa</taxon>
        <taxon>Ecdysozoa</taxon>
        <taxon>Arthropoda</taxon>
        <taxon>Chelicerata</taxon>
        <taxon>Arachnida</taxon>
        <taxon>Araneae</taxon>
        <taxon>Araneomorphae</taxon>
        <taxon>Entelegynae</taxon>
        <taxon>Araneoidea</taxon>
        <taxon>Nephilidae</taxon>
        <taxon>Nephila</taxon>
    </lineage>
</organism>
<dbReference type="GO" id="GO:0008270">
    <property type="term" value="F:zinc ion binding"/>
    <property type="evidence" value="ECO:0007669"/>
    <property type="project" value="UniProtKB-KW"/>
</dbReference>
<dbReference type="EMBL" id="BMAW01085255">
    <property type="protein sequence ID" value="GFU42032.1"/>
    <property type="molecule type" value="Genomic_DNA"/>
</dbReference>
<keyword evidence="6" id="KW-1185">Reference proteome</keyword>
<evidence type="ECO:0000313" key="5">
    <source>
        <dbReference type="EMBL" id="GFU42032.1"/>
    </source>
</evidence>
<dbReference type="InterPro" id="IPR043502">
    <property type="entry name" value="DNA/RNA_pol_sf"/>
</dbReference>
<dbReference type="CDD" id="cd01650">
    <property type="entry name" value="RT_nLTR_like"/>
    <property type="match status" value="1"/>
</dbReference>
<dbReference type="PROSITE" id="PS50878">
    <property type="entry name" value="RT_POL"/>
    <property type="match status" value="1"/>
</dbReference>
<protein>
    <submittedName>
        <fullName evidence="5">Retrovirus-related Pol polyprotein from type-2 retrotransposable element R2DM</fullName>
    </submittedName>
</protein>
<feature type="domain" description="Reverse transcriptase" evidence="4">
    <location>
        <begin position="1093"/>
        <end position="1356"/>
    </location>
</feature>
<dbReference type="PROSITE" id="PS00028">
    <property type="entry name" value="ZINC_FINGER_C2H2_1"/>
    <property type="match status" value="1"/>
</dbReference>
<dbReference type="SUPFAM" id="SSF56672">
    <property type="entry name" value="DNA/RNA polymerases"/>
    <property type="match status" value="1"/>
</dbReference>
<keyword evidence="1" id="KW-0479">Metal-binding</keyword>
<feature type="compositionally biased region" description="Basic residues" evidence="2">
    <location>
        <begin position="866"/>
        <end position="875"/>
    </location>
</feature>
<dbReference type="SMART" id="SM00355">
    <property type="entry name" value="ZnF_C2H2"/>
    <property type="match status" value="5"/>
</dbReference>
<feature type="region of interest" description="Disordered" evidence="2">
    <location>
        <begin position="346"/>
        <end position="372"/>
    </location>
</feature>
<evidence type="ECO:0000259" key="3">
    <source>
        <dbReference type="PROSITE" id="PS50157"/>
    </source>
</evidence>
<dbReference type="GO" id="GO:0071897">
    <property type="term" value="P:DNA biosynthetic process"/>
    <property type="evidence" value="ECO:0007669"/>
    <property type="project" value="UniProtKB-ARBA"/>
</dbReference>
<sequence length="1381" mass="151628">MALSHNIGKSRLFSPQKKSPTELSASLSPQETPDPHKSHQMLPGIQEMVEDLVTITCNNIHAPSVSPHVQSTPSPPTSRNHTKASPMASPECYKMKYYNNEVCTSASSSLASSQESLLFSSELKMKWIPVILSPIPSPVRPASPDILDLILTQPTTLSDSSPENDQLPIAITKRNLSIPTQIASNQVTIPSTSIAQPLKAGLPSGSPIKNNNSGLFCFPPISPAGTLNAKSSPVLASKNSNMMYARQPSISSKPTQPPSSQDKAPISYADAAKKGLCKICNASVPPCNLLAHLNLHRPCTKRHKCIKASLIEFPRSLPKRKPIKETPSPIEATFREKFPELPVFSIKSGSSSDSPDEIELRKKLDSPPSGPPSIPAFTKPLFSSVVRKGLYRCRFCEMPFASRSGLDAHLLKIHGIPSSIPKVPTLFPAPSGRPTCRTCFHDIEPGLSMADHCRLVHNLQVTTNRLEPISNIINIKPEKFHRPTPRTVSSQEDIIHIDLPVVNSSLPTVSAIPSTSIDPKRVTFSKNLTIFPSSVKNLKLPDPSESSSQEFQVPPKYQSAKSIPSASPTKACPHCPFIAHKKIGLRLHLYQQHSIRNNSKPESSTSCSNNSSLPTVSTLPSTSFSTNNHPLNNPVMPATSSPTSKNIPVLSSSIQQQPALPSTSTIKCNLCNAPCRTEKGLRVHLQMDHRISVLKKGKNPQDSSQDLPPALPSPNRIPLPEECGFCTDPISLLGNSLKYSFPLPQRLLCPIANCGRPFQTQKWYTTNNSIKKHIQIFHRLQISSIEFWCTICTQRIHGKPSTHHCLKSVSLPASTSSNKDSPTSWICSICQFPAASKSGLELHCRIHKRADLADKGIPIVNLPTPKQRRQTKSKRIAPLLTGDPGSMPLDRPLPPFNAQEDVIPPVDVSSNNLELPKIDIPPPPLLSSFIEPLTTLLQEEIDDKLSHLTSIHNNIISSIQDHFHLIPPSNNPKKPIFKKPAASDAQGIQKSYTWNRRKCIRDLFNPNPTRCTIPASDLFSFYKNIWDTPEDDSCPDFSPPPVLPPICEILEADLVCACLRSAENTAPGPDRIAYKHWREIDPSGKILTLLFNICLSIRKVPPSWKKSDTILIHKKGATDDVSNWRPIALSNTVYKLFSKCLARKLADWCSSNNCLSSSQKGFTPFDGVLEHNFVITQHLEDAHRLKRDSFACWVDISNAFGSLPHSILWSTLHSMGADPDFISLIQDIYSNSSSTILTNDGKTDEIPILKGIKQGCPLSGILFDIAIDHIIRIIQGDAERKKILAFADDLDLLATSHNELQDQIDSLALLLNNIHLRANPAKCATIHLSGATKTPKNCPHYKDSPHRAYTWNTLPSPEPVISANSPLPAANNASVAVSQQI</sequence>
<feature type="region of interest" description="Disordered" evidence="2">
    <location>
        <begin position="537"/>
        <end position="567"/>
    </location>
</feature>
<evidence type="ECO:0000313" key="6">
    <source>
        <dbReference type="Proteomes" id="UP000887013"/>
    </source>
</evidence>
<dbReference type="OrthoDB" id="410104at2759"/>
<feature type="region of interest" description="Disordered" evidence="2">
    <location>
        <begin position="64"/>
        <end position="87"/>
    </location>
</feature>
<keyword evidence="1" id="KW-0862">Zinc</keyword>
<feature type="compositionally biased region" description="Polar residues" evidence="2">
    <location>
        <begin position="16"/>
        <end position="31"/>
    </location>
</feature>
<evidence type="ECO:0000256" key="1">
    <source>
        <dbReference type="PROSITE-ProRule" id="PRU00042"/>
    </source>
</evidence>
<dbReference type="PROSITE" id="PS50157">
    <property type="entry name" value="ZINC_FINGER_C2H2_2"/>
    <property type="match status" value="1"/>
</dbReference>
<accession>A0A8X6UNR2</accession>
<dbReference type="InterPro" id="IPR000477">
    <property type="entry name" value="RT_dom"/>
</dbReference>
<dbReference type="Proteomes" id="UP000887013">
    <property type="component" value="Unassembled WGS sequence"/>
</dbReference>
<dbReference type="InterPro" id="IPR013087">
    <property type="entry name" value="Znf_C2H2_type"/>
</dbReference>
<gene>
    <name evidence="5" type="primary">pol</name>
    <name evidence="5" type="ORF">NPIL_98311</name>
</gene>
<keyword evidence="1" id="KW-0863">Zinc-finger</keyword>
<dbReference type="Pfam" id="PF00078">
    <property type="entry name" value="RVT_1"/>
    <property type="match status" value="1"/>
</dbReference>
<proteinExistence type="predicted"/>
<feature type="region of interest" description="Disordered" evidence="2">
    <location>
        <begin position="1"/>
        <end position="40"/>
    </location>
</feature>
<feature type="compositionally biased region" description="Polar residues" evidence="2">
    <location>
        <begin position="638"/>
        <end position="651"/>
    </location>
</feature>
<feature type="region of interest" description="Disordered" evidence="2">
    <location>
        <begin position="861"/>
        <end position="887"/>
    </location>
</feature>
<reference evidence="5" key="1">
    <citation type="submission" date="2020-08" db="EMBL/GenBank/DDBJ databases">
        <title>Multicomponent nature underlies the extraordinary mechanical properties of spider dragline silk.</title>
        <authorList>
            <person name="Kono N."/>
            <person name="Nakamura H."/>
            <person name="Mori M."/>
            <person name="Yoshida Y."/>
            <person name="Ohtoshi R."/>
            <person name="Malay A.D."/>
            <person name="Moran D.A.P."/>
            <person name="Tomita M."/>
            <person name="Numata K."/>
            <person name="Arakawa K."/>
        </authorList>
    </citation>
    <scope>NUCLEOTIDE SEQUENCE</scope>
</reference>
<feature type="compositionally biased region" description="Low complexity" evidence="2">
    <location>
        <begin position="597"/>
        <end position="626"/>
    </location>
</feature>
<comment type="caution">
    <text evidence="5">The sequence shown here is derived from an EMBL/GenBank/DDBJ whole genome shotgun (WGS) entry which is preliminary data.</text>
</comment>
<evidence type="ECO:0000259" key="4">
    <source>
        <dbReference type="PROSITE" id="PS50878"/>
    </source>
</evidence>
<feature type="domain" description="C2H2-type" evidence="3">
    <location>
        <begin position="391"/>
        <end position="414"/>
    </location>
</feature>
<dbReference type="PANTHER" id="PTHR19446">
    <property type="entry name" value="REVERSE TRANSCRIPTASES"/>
    <property type="match status" value="1"/>
</dbReference>
<name>A0A8X6UNR2_NEPPI</name>